<keyword evidence="2" id="KW-1185">Reference proteome</keyword>
<protein>
    <submittedName>
        <fullName evidence="1">Uncharacterized protein</fullName>
    </submittedName>
</protein>
<name>A0ACC3BMW5_PYRYE</name>
<gene>
    <name evidence="1" type="ORF">I4F81_001689</name>
</gene>
<dbReference type="Proteomes" id="UP000798662">
    <property type="component" value="Chromosome 1"/>
</dbReference>
<comment type="caution">
    <text evidence="1">The sequence shown here is derived from an EMBL/GenBank/DDBJ whole genome shotgun (WGS) entry which is preliminary data.</text>
</comment>
<evidence type="ECO:0000313" key="1">
    <source>
        <dbReference type="EMBL" id="KAK1859091.1"/>
    </source>
</evidence>
<organism evidence="1 2">
    <name type="scientific">Pyropia yezoensis</name>
    <name type="common">Susabi-nori</name>
    <name type="synonym">Porphyra yezoensis</name>
    <dbReference type="NCBI Taxonomy" id="2788"/>
    <lineage>
        <taxon>Eukaryota</taxon>
        <taxon>Rhodophyta</taxon>
        <taxon>Bangiophyceae</taxon>
        <taxon>Bangiales</taxon>
        <taxon>Bangiaceae</taxon>
        <taxon>Pyropia</taxon>
    </lineage>
</organism>
<dbReference type="EMBL" id="CM020618">
    <property type="protein sequence ID" value="KAK1859091.1"/>
    <property type="molecule type" value="Genomic_DNA"/>
</dbReference>
<sequence>MQDAIEPPRSSLPPTARMDCVNPVTGQAYAAVPLTPLAAVPGIRAAVGEVQATWAVRPVKDRVTAVSAFLDGFVDRGEAVAAAVSMATGKTGWSAMDEVVGVASAGRAVAAGAAEWLADDTSRSCALMGRRTAVVRRVPLGVVAMITPYNFPLKLAVTNTLAALLAGNAVMLKVSELCPGVGKLIEELFSELADGQLAPLVRVLHGAGDLGSTMVDAAFGKPDHVLFIGSGAVGRKVAMAAAAGGVGCTLELGGKDAAVVCTDANVPAAVEAIAYGALNNAGQCCMGVERVYVVADVYDAFVAAMVKHVKEKVSYGYTPAPGAESGDGNTDGDRMDVTYGCAIASSQLHTVQAHVDAAVAAGAKVLTGGHKDDIYYPPTVVTVPDGPGAGVGSVNDATTGATTCAAAGTPLLVAETFGPVLPIVRVPTPEAGVAAANATEYGLGGYIFTRDTQPGGLGDRLARQLVTGGAVVNDTLVQALHTGLPFGGRRSSGTGRTGGKEGLLGMTATQTIVLCDADGSPDWQYRNSYAAKLRALKSLYGRA</sequence>
<proteinExistence type="predicted"/>
<reference evidence="1" key="1">
    <citation type="submission" date="2019-11" db="EMBL/GenBank/DDBJ databases">
        <title>Nori genome reveals adaptations in red seaweeds to the harsh intertidal environment.</title>
        <authorList>
            <person name="Wang D."/>
            <person name="Mao Y."/>
        </authorList>
    </citation>
    <scope>NUCLEOTIDE SEQUENCE</scope>
    <source>
        <tissue evidence="1">Gametophyte</tissue>
    </source>
</reference>
<evidence type="ECO:0000313" key="2">
    <source>
        <dbReference type="Proteomes" id="UP000798662"/>
    </source>
</evidence>
<accession>A0ACC3BMW5</accession>